<name>A0A1G4BAB6_9PEZI</name>
<dbReference type="RefSeq" id="XP_022475425.1">
    <property type="nucleotide sequence ID" value="XM_022618113.1"/>
</dbReference>
<protein>
    <submittedName>
        <fullName evidence="1">Uncharacterized protein</fullName>
    </submittedName>
</protein>
<accession>A0A1G4BAB6</accession>
<keyword evidence="2" id="KW-1185">Reference proteome</keyword>
<dbReference type="AlphaFoldDB" id="A0A1G4BAB6"/>
<dbReference type="EMBL" id="MJBS01000048">
    <property type="protein sequence ID" value="OHE98275.1"/>
    <property type="molecule type" value="Genomic_DNA"/>
</dbReference>
<dbReference type="Proteomes" id="UP000176998">
    <property type="component" value="Unassembled WGS sequence"/>
</dbReference>
<proteinExistence type="predicted"/>
<gene>
    <name evidence="1" type="ORF">CORC01_06472</name>
</gene>
<comment type="caution">
    <text evidence="1">The sequence shown here is derived from an EMBL/GenBank/DDBJ whole genome shotgun (WGS) entry which is preliminary data.</text>
</comment>
<organism evidence="1 2">
    <name type="scientific">Colletotrichum orchidophilum</name>
    <dbReference type="NCBI Taxonomy" id="1209926"/>
    <lineage>
        <taxon>Eukaryota</taxon>
        <taxon>Fungi</taxon>
        <taxon>Dikarya</taxon>
        <taxon>Ascomycota</taxon>
        <taxon>Pezizomycotina</taxon>
        <taxon>Sordariomycetes</taxon>
        <taxon>Hypocreomycetidae</taxon>
        <taxon>Glomerellales</taxon>
        <taxon>Glomerellaceae</taxon>
        <taxon>Colletotrichum</taxon>
    </lineage>
</organism>
<reference evidence="1 2" key="1">
    <citation type="submission" date="2016-09" db="EMBL/GenBank/DDBJ databases">
        <authorList>
            <person name="Capua I."/>
            <person name="De Benedictis P."/>
            <person name="Joannis T."/>
            <person name="Lombin L.H."/>
            <person name="Cattoli G."/>
        </authorList>
    </citation>
    <scope>NUCLEOTIDE SEQUENCE [LARGE SCALE GENOMIC DNA]</scope>
    <source>
        <strain evidence="1 2">IMI 309357</strain>
    </source>
</reference>
<evidence type="ECO:0000313" key="1">
    <source>
        <dbReference type="EMBL" id="OHE98275.1"/>
    </source>
</evidence>
<sequence>MSDMFSSGEASVVITGAIPFYFTKVFSPGAFAACPARLRSRSIALEYALSALISGLPKEIAIGKKRNPPCRRTTTAADGHVASSWLKSVGNAFVVQVGLLAHDVEC</sequence>
<evidence type="ECO:0000313" key="2">
    <source>
        <dbReference type="Proteomes" id="UP000176998"/>
    </source>
</evidence>
<dbReference type="GeneID" id="34559623"/>